<comment type="caution">
    <text evidence="3">The sequence shown here is derived from an EMBL/GenBank/DDBJ whole genome shotgun (WGS) entry which is preliminary data.</text>
</comment>
<gene>
    <name evidence="3" type="ORF">CYMTET_49064</name>
</gene>
<dbReference type="PANTHER" id="PTHR43677">
    <property type="entry name" value="SHORT-CHAIN DEHYDROGENASE/REDUCTASE"/>
    <property type="match status" value="1"/>
</dbReference>
<reference evidence="3 4" key="1">
    <citation type="journal article" date="2015" name="Genome Biol. Evol.">
        <title>Comparative Genomics of a Bacterivorous Green Alga Reveals Evolutionary Causalities and Consequences of Phago-Mixotrophic Mode of Nutrition.</title>
        <authorList>
            <person name="Burns J.A."/>
            <person name="Paasch A."/>
            <person name="Narechania A."/>
            <person name="Kim E."/>
        </authorList>
    </citation>
    <scope>NUCLEOTIDE SEQUENCE [LARGE SCALE GENOMIC DNA]</scope>
    <source>
        <strain evidence="3 4">PLY_AMNH</strain>
    </source>
</reference>
<dbReference type="SUPFAM" id="SSF51735">
    <property type="entry name" value="NAD(P)-binding Rossmann-fold domains"/>
    <property type="match status" value="1"/>
</dbReference>
<dbReference type="InterPro" id="IPR051397">
    <property type="entry name" value="Zn-ADH-like_protein"/>
</dbReference>
<dbReference type="Pfam" id="PF00107">
    <property type="entry name" value="ADH_zinc_N"/>
    <property type="match status" value="1"/>
</dbReference>
<dbReference type="Gene3D" id="3.40.50.720">
    <property type="entry name" value="NAD(P)-binding Rossmann-like Domain"/>
    <property type="match status" value="1"/>
</dbReference>
<keyword evidence="1" id="KW-0560">Oxidoreductase</keyword>
<dbReference type="InterPro" id="IPR020843">
    <property type="entry name" value="ER"/>
</dbReference>
<feature type="domain" description="Enoyl reductase (ER)" evidence="2">
    <location>
        <begin position="69"/>
        <end position="401"/>
    </location>
</feature>
<dbReference type="InterPro" id="IPR011032">
    <property type="entry name" value="GroES-like_sf"/>
</dbReference>
<dbReference type="InterPro" id="IPR036291">
    <property type="entry name" value="NAD(P)-bd_dom_sf"/>
</dbReference>
<organism evidence="3 4">
    <name type="scientific">Cymbomonas tetramitiformis</name>
    <dbReference type="NCBI Taxonomy" id="36881"/>
    <lineage>
        <taxon>Eukaryota</taxon>
        <taxon>Viridiplantae</taxon>
        <taxon>Chlorophyta</taxon>
        <taxon>Pyramimonadophyceae</taxon>
        <taxon>Pyramimonadales</taxon>
        <taxon>Pyramimonadaceae</taxon>
        <taxon>Cymbomonas</taxon>
    </lineage>
</organism>
<dbReference type="PANTHER" id="PTHR43677:SF3">
    <property type="entry name" value="PROSTAGLANDIN REDUCTASE 3"/>
    <property type="match status" value="1"/>
</dbReference>
<evidence type="ECO:0000256" key="1">
    <source>
        <dbReference type="ARBA" id="ARBA00023002"/>
    </source>
</evidence>
<dbReference type="EMBL" id="LGRX02033461">
    <property type="protein sequence ID" value="KAK3241151.1"/>
    <property type="molecule type" value="Genomic_DNA"/>
</dbReference>
<dbReference type="Gene3D" id="3.90.180.10">
    <property type="entry name" value="Medium-chain alcohol dehydrogenases, catalytic domain"/>
    <property type="match status" value="1"/>
</dbReference>
<dbReference type="SUPFAM" id="SSF50129">
    <property type="entry name" value="GroES-like"/>
    <property type="match status" value="1"/>
</dbReference>
<protein>
    <recommendedName>
        <fullName evidence="2">Enoyl reductase (ER) domain-containing protein</fullName>
    </recommendedName>
</protein>
<dbReference type="InterPro" id="IPR013149">
    <property type="entry name" value="ADH-like_C"/>
</dbReference>
<dbReference type="GO" id="GO:0016491">
    <property type="term" value="F:oxidoreductase activity"/>
    <property type="evidence" value="ECO:0007669"/>
    <property type="project" value="UniProtKB-KW"/>
</dbReference>
<dbReference type="AlphaFoldDB" id="A0AAE0BQW4"/>
<proteinExistence type="predicted"/>
<sequence>MCFQKSSKWSSAIETSSLPPIYELTILLLERLGWSFRRHFCIAQDPQQNQENSLTLPATFKRLKAFRTGTTFEEVAEVVDERMPEVFPGEVVVKVLYAGVNGGCETFRARGDHWFESNRDVGEAGFNLGAEGAGVVVSVGEDVPADISLGSAVTFVGGAFSEYVKVPARMCYPVPVANPEVVALTISGVVACAALEVTGQMRPGKDVVLVTAAAGGTGHFAVQLAKMAGCHVIATCGGEQKVEVLKGLGADRVIDHTQECVAEVLHDEYPSGIDLIYEGVGGDMLKAALDNLAEEGRLLLVGYISEYPHESASRGRGAPTEAAQWFWKGESKVRGRQSIYGNVWPKDRQRILKSKQKVFDLYAQGKLKAIVDNQESFSSLDDVPRAVKHMLSGTTIGKVVVHMQSCVK</sequence>
<dbReference type="Pfam" id="PF08240">
    <property type="entry name" value="ADH_N"/>
    <property type="match status" value="1"/>
</dbReference>
<evidence type="ECO:0000313" key="3">
    <source>
        <dbReference type="EMBL" id="KAK3241151.1"/>
    </source>
</evidence>
<dbReference type="InterPro" id="IPR013154">
    <property type="entry name" value="ADH-like_N"/>
</dbReference>
<dbReference type="SMART" id="SM00829">
    <property type="entry name" value="PKS_ER"/>
    <property type="match status" value="1"/>
</dbReference>
<accession>A0AAE0BQW4</accession>
<dbReference type="FunFam" id="3.40.50.720:FF:000121">
    <property type="entry name" value="Prostaglandin reductase 2"/>
    <property type="match status" value="1"/>
</dbReference>
<evidence type="ECO:0000259" key="2">
    <source>
        <dbReference type="SMART" id="SM00829"/>
    </source>
</evidence>
<keyword evidence="4" id="KW-1185">Reference proteome</keyword>
<evidence type="ECO:0000313" key="4">
    <source>
        <dbReference type="Proteomes" id="UP001190700"/>
    </source>
</evidence>
<name>A0AAE0BQW4_9CHLO</name>
<dbReference type="Proteomes" id="UP001190700">
    <property type="component" value="Unassembled WGS sequence"/>
</dbReference>
<dbReference type="GO" id="GO:0005739">
    <property type="term" value="C:mitochondrion"/>
    <property type="evidence" value="ECO:0007669"/>
    <property type="project" value="TreeGrafter"/>
</dbReference>